<name>A0ABU1TKA4_9FLAO</name>
<evidence type="ECO:0000313" key="1">
    <source>
        <dbReference type="EMBL" id="MDR6966365.1"/>
    </source>
</evidence>
<dbReference type="Proteomes" id="UP001255185">
    <property type="component" value="Unassembled WGS sequence"/>
</dbReference>
<keyword evidence="2" id="KW-1185">Reference proteome</keyword>
<gene>
    <name evidence="1" type="ORF">J2X31_000358</name>
</gene>
<proteinExistence type="predicted"/>
<dbReference type="EMBL" id="JAVDVI010000001">
    <property type="protein sequence ID" value="MDR6966365.1"/>
    <property type="molecule type" value="Genomic_DNA"/>
</dbReference>
<evidence type="ECO:0000313" key="2">
    <source>
        <dbReference type="Proteomes" id="UP001255185"/>
    </source>
</evidence>
<comment type="caution">
    <text evidence="1">The sequence shown here is derived from an EMBL/GenBank/DDBJ whole genome shotgun (WGS) entry which is preliminary data.</text>
</comment>
<dbReference type="RefSeq" id="WP_310023902.1">
    <property type="nucleotide sequence ID" value="NZ_JAVDVI010000001.1"/>
</dbReference>
<sequence>MENFGRNDYDLDLGDFNVLWAGFTPILVPSNFTHEEEKYLLASQLTLALGNSSVDNVLKKYLSDFGENESSSEKKSDIIQEVINFAKIECEILIKKLNEISFDDNGTTSDFAADVTFRRLTTTIKSIHFHIKFGYYYESLTLIRLFLEQLAYAFTISQTHVLKSSDIVSPTRSINHLKKVLPTCGKLYGILSKYSHIDISTINKYLTSFEQQPAIIKHSIIYSLESALFYLNVLEYQNIVFEICFKKYLITFSAINYNSKNESFQVNDPNPQFMKLKEHLLETLKNHR</sequence>
<accession>A0ABU1TKA4</accession>
<organism evidence="1 2">
    <name type="scientific">Flavobacterium arsenatis</name>
    <dbReference type="NCBI Taxonomy" id="1484332"/>
    <lineage>
        <taxon>Bacteria</taxon>
        <taxon>Pseudomonadati</taxon>
        <taxon>Bacteroidota</taxon>
        <taxon>Flavobacteriia</taxon>
        <taxon>Flavobacteriales</taxon>
        <taxon>Flavobacteriaceae</taxon>
        <taxon>Flavobacterium</taxon>
    </lineage>
</organism>
<reference evidence="1 2" key="1">
    <citation type="submission" date="2023-07" db="EMBL/GenBank/DDBJ databases">
        <title>Sorghum-associated microbial communities from plants grown in Nebraska, USA.</title>
        <authorList>
            <person name="Schachtman D."/>
        </authorList>
    </citation>
    <scope>NUCLEOTIDE SEQUENCE [LARGE SCALE GENOMIC DNA]</scope>
    <source>
        <strain evidence="1 2">3773</strain>
    </source>
</reference>
<protein>
    <submittedName>
        <fullName evidence="1">Uncharacterized protein</fullName>
    </submittedName>
</protein>